<dbReference type="Pfam" id="PF13516">
    <property type="entry name" value="LRR_6"/>
    <property type="match status" value="2"/>
</dbReference>
<comment type="caution">
    <text evidence="1">The sequence shown here is derived from an EMBL/GenBank/DDBJ whole genome shotgun (WGS) entry which is preliminary data.</text>
</comment>
<dbReference type="InterPro" id="IPR032675">
    <property type="entry name" value="LRR_dom_sf"/>
</dbReference>
<protein>
    <submittedName>
        <fullName evidence="1">Uncharacterized protein</fullName>
    </submittedName>
</protein>
<dbReference type="Gene3D" id="3.80.10.10">
    <property type="entry name" value="Ribonuclease Inhibitor"/>
    <property type="match status" value="1"/>
</dbReference>
<proteinExistence type="predicted"/>
<evidence type="ECO:0000313" key="2">
    <source>
        <dbReference type="Proteomes" id="UP000235145"/>
    </source>
</evidence>
<organism evidence="1 2">
    <name type="scientific">Lactuca sativa</name>
    <name type="common">Garden lettuce</name>
    <dbReference type="NCBI Taxonomy" id="4236"/>
    <lineage>
        <taxon>Eukaryota</taxon>
        <taxon>Viridiplantae</taxon>
        <taxon>Streptophyta</taxon>
        <taxon>Embryophyta</taxon>
        <taxon>Tracheophyta</taxon>
        <taxon>Spermatophyta</taxon>
        <taxon>Magnoliopsida</taxon>
        <taxon>eudicotyledons</taxon>
        <taxon>Gunneridae</taxon>
        <taxon>Pentapetalae</taxon>
        <taxon>asterids</taxon>
        <taxon>campanulids</taxon>
        <taxon>Asterales</taxon>
        <taxon>Asteraceae</taxon>
        <taxon>Cichorioideae</taxon>
        <taxon>Cichorieae</taxon>
        <taxon>Lactucinae</taxon>
        <taxon>Lactuca</taxon>
    </lineage>
</organism>
<reference evidence="1 2" key="1">
    <citation type="journal article" date="2017" name="Nat. Commun.">
        <title>Genome assembly with in vitro proximity ligation data and whole-genome triplication in lettuce.</title>
        <authorList>
            <person name="Reyes-Chin-Wo S."/>
            <person name="Wang Z."/>
            <person name="Yang X."/>
            <person name="Kozik A."/>
            <person name="Arikit S."/>
            <person name="Song C."/>
            <person name="Xia L."/>
            <person name="Froenicke L."/>
            <person name="Lavelle D.O."/>
            <person name="Truco M.J."/>
            <person name="Xia R."/>
            <person name="Zhu S."/>
            <person name="Xu C."/>
            <person name="Xu H."/>
            <person name="Xu X."/>
            <person name="Cox K."/>
            <person name="Korf I."/>
            <person name="Meyers B.C."/>
            <person name="Michelmore R.W."/>
        </authorList>
    </citation>
    <scope>NUCLEOTIDE SEQUENCE [LARGE SCALE GENOMIC DNA]</scope>
    <source>
        <strain evidence="2">cv. Salinas</strain>
        <tissue evidence="1">Seedlings</tissue>
    </source>
</reference>
<dbReference type="Proteomes" id="UP000235145">
    <property type="component" value="Unassembled WGS sequence"/>
</dbReference>
<dbReference type="SUPFAM" id="SSF52047">
    <property type="entry name" value="RNI-like"/>
    <property type="match status" value="1"/>
</dbReference>
<keyword evidence="2" id="KW-1185">Reference proteome</keyword>
<accession>A0A9R1W909</accession>
<evidence type="ECO:0000313" key="1">
    <source>
        <dbReference type="EMBL" id="KAJ0218063.1"/>
    </source>
</evidence>
<name>A0A9R1W909_LACSA</name>
<dbReference type="EMBL" id="NBSK02000003">
    <property type="protein sequence ID" value="KAJ0218063.1"/>
    <property type="molecule type" value="Genomic_DNA"/>
</dbReference>
<gene>
    <name evidence="1" type="ORF">LSAT_V11C300101680</name>
</gene>
<sequence length="91" mass="10086">MVPKKLERITNLQQQGLHKLALLNMERCPITATCLDSLSNLVALLFLNLSRSNITDDGCDKFSKLKSLKVLNLGFNDMSDAVLSHLKGEIS</sequence>
<dbReference type="AlphaFoldDB" id="A0A9R1W909"/>
<dbReference type="InterPro" id="IPR001611">
    <property type="entry name" value="Leu-rich_rpt"/>
</dbReference>